<dbReference type="EMBL" id="JACHGK010000004">
    <property type="protein sequence ID" value="MBB6445019.1"/>
    <property type="molecule type" value="Genomic_DNA"/>
</dbReference>
<dbReference type="RefSeq" id="WP_184524671.1">
    <property type="nucleotide sequence ID" value="NZ_JACHGK010000004.1"/>
</dbReference>
<feature type="region of interest" description="Disordered" evidence="1">
    <location>
        <begin position="32"/>
        <end position="51"/>
    </location>
</feature>
<accession>A0A7X0LW64</accession>
<sequence>MDEQKEKKYYNFSNVEKMRDYIIPEEFPEGPYGSARRNMAPVENKSTPWQEGQRRYSAFNYEFKSLHQDLPRQIDGAHPPHDDPNKDEQRPYTDYKQY</sequence>
<dbReference type="AlphaFoldDB" id="A0A7X0LW64"/>
<keyword evidence="3" id="KW-1185">Reference proteome</keyword>
<evidence type="ECO:0008006" key="4">
    <source>
        <dbReference type="Google" id="ProtNLM"/>
    </source>
</evidence>
<evidence type="ECO:0000313" key="3">
    <source>
        <dbReference type="Proteomes" id="UP000531594"/>
    </source>
</evidence>
<evidence type="ECO:0000313" key="2">
    <source>
        <dbReference type="EMBL" id="MBB6445019.1"/>
    </source>
</evidence>
<proteinExistence type="predicted"/>
<dbReference type="Proteomes" id="UP000531594">
    <property type="component" value="Unassembled WGS sequence"/>
</dbReference>
<reference evidence="2 3" key="1">
    <citation type="submission" date="2020-08" db="EMBL/GenBank/DDBJ databases">
        <title>Genomic Encyclopedia of Type Strains, Phase IV (KMG-IV): sequencing the most valuable type-strain genomes for metagenomic binning, comparative biology and taxonomic classification.</title>
        <authorList>
            <person name="Goeker M."/>
        </authorList>
    </citation>
    <scope>NUCLEOTIDE SEQUENCE [LARGE SCALE GENOMIC DNA]</scope>
    <source>
        <strain evidence="2 3">DSM 5391</strain>
    </source>
</reference>
<gene>
    <name evidence="2" type="ORF">HNR53_001629</name>
</gene>
<feature type="region of interest" description="Disordered" evidence="1">
    <location>
        <begin position="67"/>
        <end position="98"/>
    </location>
</feature>
<protein>
    <recommendedName>
        <fullName evidence="4">Cytosolic protein</fullName>
    </recommendedName>
</protein>
<organism evidence="2 3">
    <name type="scientific">Bacillus benzoevorans</name>
    <dbReference type="NCBI Taxonomy" id="1456"/>
    <lineage>
        <taxon>Bacteria</taxon>
        <taxon>Bacillati</taxon>
        <taxon>Bacillota</taxon>
        <taxon>Bacilli</taxon>
        <taxon>Bacillales</taxon>
        <taxon>Bacillaceae</taxon>
        <taxon>Bacillus</taxon>
    </lineage>
</organism>
<comment type="caution">
    <text evidence="2">The sequence shown here is derived from an EMBL/GenBank/DDBJ whole genome shotgun (WGS) entry which is preliminary data.</text>
</comment>
<name>A0A7X0LW64_9BACI</name>
<evidence type="ECO:0000256" key="1">
    <source>
        <dbReference type="SAM" id="MobiDB-lite"/>
    </source>
</evidence>
<feature type="compositionally biased region" description="Basic and acidic residues" evidence="1">
    <location>
        <begin position="78"/>
        <end position="98"/>
    </location>
</feature>